<organism evidence="2 3">
    <name type="scientific">Kibdelosporangium phytohabitans</name>
    <dbReference type="NCBI Taxonomy" id="860235"/>
    <lineage>
        <taxon>Bacteria</taxon>
        <taxon>Bacillati</taxon>
        <taxon>Actinomycetota</taxon>
        <taxon>Actinomycetes</taxon>
        <taxon>Pseudonocardiales</taxon>
        <taxon>Pseudonocardiaceae</taxon>
        <taxon>Kibdelosporangium</taxon>
    </lineage>
</organism>
<evidence type="ECO:0000313" key="3">
    <source>
        <dbReference type="Proteomes" id="UP000063699"/>
    </source>
</evidence>
<dbReference type="AlphaFoldDB" id="A0A0N9HRK2"/>
<keyword evidence="1" id="KW-0472">Membrane</keyword>
<name>A0A0N9HRK2_9PSEU</name>
<dbReference type="EMBL" id="CP012752">
    <property type="protein sequence ID" value="ALG05763.1"/>
    <property type="molecule type" value="Genomic_DNA"/>
</dbReference>
<sequence>MDLNTELATRLAQIPDGTEKLLPGLDLLSGVSTLLATLLGLVTSLLPVPLPLPPLPVPVPVP</sequence>
<evidence type="ECO:0000313" key="2">
    <source>
        <dbReference type="EMBL" id="ALG05763.1"/>
    </source>
</evidence>
<dbReference type="RefSeq" id="WP_054287743.1">
    <property type="nucleotide sequence ID" value="NZ_CP012752.1"/>
</dbReference>
<evidence type="ECO:0000256" key="1">
    <source>
        <dbReference type="SAM" id="Phobius"/>
    </source>
</evidence>
<keyword evidence="1" id="KW-0812">Transmembrane</keyword>
<dbReference type="KEGG" id="kphy:AOZ06_01445"/>
<protein>
    <submittedName>
        <fullName evidence="2">Uncharacterized protein</fullName>
    </submittedName>
</protein>
<reference evidence="2 3" key="1">
    <citation type="submission" date="2015-07" db="EMBL/GenBank/DDBJ databases">
        <title>Genome sequencing of Kibdelosporangium phytohabitans.</title>
        <authorList>
            <person name="Qin S."/>
            <person name="Xing K."/>
        </authorList>
    </citation>
    <scope>NUCLEOTIDE SEQUENCE [LARGE SCALE GENOMIC DNA]</scope>
    <source>
        <strain evidence="2 3">KLBMP1111</strain>
    </source>
</reference>
<feature type="transmembrane region" description="Helical" evidence="1">
    <location>
        <begin position="21"/>
        <end position="46"/>
    </location>
</feature>
<proteinExistence type="predicted"/>
<keyword evidence="1" id="KW-1133">Transmembrane helix</keyword>
<accession>A0A0N9HRK2</accession>
<gene>
    <name evidence="2" type="ORF">AOZ06_01445</name>
</gene>
<dbReference type="Proteomes" id="UP000063699">
    <property type="component" value="Chromosome"/>
</dbReference>
<keyword evidence="3" id="KW-1185">Reference proteome</keyword>